<evidence type="ECO:0000313" key="1">
    <source>
        <dbReference type="EMBL" id="KAK8198702.1"/>
    </source>
</evidence>
<dbReference type="EMBL" id="JAMKPW020000040">
    <property type="protein sequence ID" value="KAK8198702.1"/>
    <property type="molecule type" value="Genomic_DNA"/>
</dbReference>
<dbReference type="Proteomes" id="UP001320706">
    <property type="component" value="Unassembled WGS sequence"/>
</dbReference>
<accession>A0ACC3S763</accession>
<organism evidence="1 2">
    <name type="scientific">Zalaria obscura</name>
    <dbReference type="NCBI Taxonomy" id="2024903"/>
    <lineage>
        <taxon>Eukaryota</taxon>
        <taxon>Fungi</taxon>
        <taxon>Dikarya</taxon>
        <taxon>Ascomycota</taxon>
        <taxon>Pezizomycotina</taxon>
        <taxon>Dothideomycetes</taxon>
        <taxon>Dothideomycetidae</taxon>
        <taxon>Dothideales</taxon>
        <taxon>Zalariaceae</taxon>
        <taxon>Zalaria</taxon>
    </lineage>
</organism>
<evidence type="ECO:0000313" key="2">
    <source>
        <dbReference type="Proteomes" id="UP001320706"/>
    </source>
</evidence>
<comment type="caution">
    <text evidence="1">The sequence shown here is derived from an EMBL/GenBank/DDBJ whole genome shotgun (WGS) entry which is preliminary data.</text>
</comment>
<name>A0ACC3S763_9PEZI</name>
<gene>
    <name evidence="1" type="ORF">M8818_006569</name>
</gene>
<reference evidence="1" key="1">
    <citation type="submission" date="2024-02" db="EMBL/GenBank/DDBJ databases">
        <title>Metagenome Assembled Genome of Zalaria obscura JY119.</title>
        <authorList>
            <person name="Vighnesh L."/>
            <person name="Jagadeeshwari U."/>
            <person name="Venkata Ramana C."/>
            <person name="Sasikala C."/>
        </authorList>
    </citation>
    <scope>NUCLEOTIDE SEQUENCE</scope>
    <source>
        <strain evidence="1">JY119</strain>
    </source>
</reference>
<protein>
    <submittedName>
        <fullName evidence="1">Uncharacterized protein</fullName>
    </submittedName>
</protein>
<proteinExistence type="predicted"/>
<sequence length="645" mass="71448">MGPTTIPDEVYNLCRNPQSVSSLIAEDPSLTPGEAAKKLYHPDTISLSEGKPPTERHAASQEELQRAYECGNWGPTRPSELFLRIFHDSLLPLQHDPLMGCCSPSLVGSCGVLPLTVIAPLPDICRHMSNLIARAEKEVFLATNYWMDSDASKLITDALKELSRRAGERGERAVVKIIYDRGNAKQFLDNHQIVSESEYTGKNVRLPSTEEAPHLDMQVCNYHRPLLGTFHSKFMVVDRKIGIVSSNNIQDNDNVEMMCHVEGPIVDSLYDTLLISWHTKLDPPLPSLKTPAREGGLPTFEQQSFRGLFDQSGNLLVPETGGARSLQQVADAGKRERLPIHIGGDPHYDNDIAGEVTRMQSVMTPHEGESSVDVVTRHLNLATHQKDRKGTAPPYQPGHEMTPYIPHAVHELFPIAMVNRKPFGAANHSGVYMPQNEAWLSAVRNAQSNIFIQTPDLNAAPLIPELIAAVRRGIEVTYYVCLGYNDAGELLPFQGGHNEMVANKLYTSLTDASERARLHIHYYVGKDQIQPIHNKFKSRSCHIKLMIVDGHVGIMGNGNQDTQSWYHSQEVNIMIDNPEICAKWREGIERNQNTGTYGASSQEDGIWRDESGNEAEGAIGKDPGRFAWAKGVVGAVQRVRGAGGF</sequence>
<keyword evidence="2" id="KW-1185">Reference proteome</keyword>